<comment type="caution">
    <text evidence="8">The sequence shown here is derived from an EMBL/GenBank/DDBJ whole genome shotgun (WGS) entry which is preliminary data.</text>
</comment>
<dbReference type="InterPro" id="IPR028082">
    <property type="entry name" value="Peripla_BP_I"/>
</dbReference>
<dbReference type="PANTHER" id="PTHR30483">
    <property type="entry name" value="LEUCINE-SPECIFIC-BINDING PROTEIN"/>
    <property type="match status" value="1"/>
</dbReference>
<proteinExistence type="inferred from homology"/>
<keyword evidence="3 6" id="KW-0732">Signal</keyword>
<dbReference type="SUPFAM" id="SSF53822">
    <property type="entry name" value="Periplasmic binding protein-like I"/>
    <property type="match status" value="1"/>
</dbReference>
<dbReference type="CDD" id="cd19981">
    <property type="entry name" value="PBP1_ABC_HAAT-like"/>
    <property type="match status" value="1"/>
</dbReference>
<evidence type="ECO:0000256" key="6">
    <source>
        <dbReference type="SAM" id="SignalP"/>
    </source>
</evidence>
<dbReference type="PANTHER" id="PTHR30483:SF6">
    <property type="entry name" value="PERIPLASMIC BINDING PROTEIN OF ABC TRANSPORTER FOR NATURAL AMINO ACIDS"/>
    <property type="match status" value="1"/>
</dbReference>
<gene>
    <name evidence="8" type="ORF">PM006_04100</name>
</gene>
<evidence type="ECO:0000256" key="2">
    <source>
        <dbReference type="ARBA" id="ARBA00022448"/>
    </source>
</evidence>
<evidence type="ECO:0000313" key="9">
    <source>
        <dbReference type="Proteomes" id="UP001300871"/>
    </source>
</evidence>
<name>A0AAW6AQ32_CLOSY</name>
<comment type="similarity">
    <text evidence="1">Belongs to the leucine-binding protein family.</text>
</comment>
<evidence type="ECO:0000256" key="5">
    <source>
        <dbReference type="SAM" id="MobiDB-lite"/>
    </source>
</evidence>
<reference evidence="8" key="1">
    <citation type="submission" date="2023-01" db="EMBL/GenBank/DDBJ databases">
        <title>Human gut microbiome strain richness.</title>
        <authorList>
            <person name="Chen-Liaw A."/>
        </authorList>
    </citation>
    <scope>NUCLEOTIDE SEQUENCE</scope>
    <source>
        <strain evidence="8">B1_m1001713B170214d0_201011</strain>
    </source>
</reference>
<organism evidence="8 9">
    <name type="scientific">Clostridium symbiosum</name>
    <name type="common">Bacteroides symbiosus</name>
    <dbReference type="NCBI Taxonomy" id="1512"/>
    <lineage>
        <taxon>Bacteria</taxon>
        <taxon>Bacillati</taxon>
        <taxon>Bacillota</taxon>
        <taxon>Clostridia</taxon>
        <taxon>Lachnospirales</taxon>
        <taxon>Lachnospiraceae</taxon>
        <taxon>Otoolea</taxon>
    </lineage>
</organism>
<keyword evidence="2" id="KW-0813">Transport</keyword>
<evidence type="ECO:0000256" key="4">
    <source>
        <dbReference type="ARBA" id="ARBA00022970"/>
    </source>
</evidence>
<sequence>MKKMKKLVSVVMSVAMVYSLTGCSSGGKESAAPESKPAETQTPASGESSDGAQAAADSSNPIKIGFFSPLTSASASADGESTLNAAKLAVADINAAGGLLGRSVELVDYDDALDTNQAVSIAEKLTTKDGVVAIVSGSYSGPTRVAAPIIQAAGIPMVSAYAVHPDVVNAGDYIFSQSFPGQVQGKAGAVLAVDKLGAKRISIIAVDLDYGSELAGTFEEYAKAHGAEIVSYDKVAMSDNEFTSIITKLKQDVKPDLIYMANYYAHASEVMKQCKTLGLDVPVVGTEGVDSWQFLETAGKNADGLYLTTNMDRDTKDENTQKFMKDYRATYNKEPDMVGASAYDAFQVIFKAIEEAGSTEPAAIKDKIASLKDIDTVTGKLLYYTENGEAVKPVQIQVIKDGKYHYYDIIDDPEIIVPETK</sequence>
<accession>A0AAW6AQ32</accession>
<dbReference type="PRINTS" id="PR00337">
    <property type="entry name" value="LEUILEVALBP"/>
</dbReference>
<dbReference type="InterPro" id="IPR028081">
    <property type="entry name" value="Leu-bd"/>
</dbReference>
<feature type="domain" description="Leucine-binding protein" evidence="7">
    <location>
        <begin position="61"/>
        <end position="402"/>
    </location>
</feature>
<dbReference type="InterPro" id="IPR051010">
    <property type="entry name" value="BCAA_transport"/>
</dbReference>
<dbReference type="RefSeq" id="WP_003497733.1">
    <property type="nucleotide sequence ID" value="NZ_BAABZD010000003.1"/>
</dbReference>
<feature type="chain" id="PRO_5044477531" evidence="6">
    <location>
        <begin position="25"/>
        <end position="421"/>
    </location>
</feature>
<feature type="signal peptide" evidence="6">
    <location>
        <begin position="1"/>
        <end position="24"/>
    </location>
</feature>
<protein>
    <submittedName>
        <fullName evidence="8">ABC transporter substrate-binding protein</fullName>
    </submittedName>
</protein>
<dbReference type="AlphaFoldDB" id="A0AAW6AQ32"/>
<keyword evidence="4" id="KW-0029">Amino-acid transport</keyword>
<feature type="region of interest" description="Disordered" evidence="5">
    <location>
        <begin position="23"/>
        <end position="56"/>
    </location>
</feature>
<evidence type="ECO:0000256" key="1">
    <source>
        <dbReference type="ARBA" id="ARBA00010062"/>
    </source>
</evidence>
<evidence type="ECO:0000259" key="7">
    <source>
        <dbReference type="Pfam" id="PF13458"/>
    </source>
</evidence>
<dbReference type="Pfam" id="PF13458">
    <property type="entry name" value="Peripla_BP_6"/>
    <property type="match status" value="1"/>
</dbReference>
<dbReference type="EMBL" id="JAQLGM010000006">
    <property type="protein sequence ID" value="MDB1999371.1"/>
    <property type="molecule type" value="Genomic_DNA"/>
</dbReference>
<dbReference type="Proteomes" id="UP001300871">
    <property type="component" value="Unassembled WGS sequence"/>
</dbReference>
<feature type="compositionally biased region" description="Low complexity" evidence="5">
    <location>
        <begin position="44"/>
        <end position="56"/>
    </location>
</feature>
<dbReference type="GeneID" id="57967995"/>
<dbReference type="Gene3D" id="3.40.50.2300">
    <property type="match status" value="2"/>
</dbReference>
<dbReference type="GO" id="GO:0006865">
    <property type="term" value="P:amino acid transport"/>
    <property type="evidence" value="ECO:0007669"/>
    <property type="project" value="UniProtKB-KW"/>
</dbReference>
<dbReference type="PROSITE" id="PS51257">
    <property type="entry name" value="PROKAR_LIPOPROTEIN"/>
    <property type="match status" value="1"/>
</dbReference>
<dbReference type="InterPro" id="IPR000709">
    <property type="entry name" value="Leu_Ile_Val-bd"/>
</dbReference>
<evidence type="ECO:0000256" key="3">
    <source>
        <dbReference type="ARBA" id="ARBA00022729"/>
    </source>
</evidence>
<evidence type="ECO:0000313" key="8">
    <source>
        <dbReference type="EMBL" id="MDB1999371.1"/>
    </source>
</evidence>